<protein>
    <submittedName>
        <fullName evidence="1">RCG61318</fullName>
    </submittedName>
</protein>
<dbReference type="AlphaFoldDB" id="A6HAI2"/>
<accession>A6HAI2</accession>
<sequence length="58" mass="6464">MRLLPAALPNATSSSFQIAPIYSLIFILNTTWNHLKRGSFNWSCRHQTGLRHAPGPSS</sequence>
<name>A6HAI2_RAT</name>
<evidence type="ECO:0000313" key="1">
    <source>
        <dbReference type="EMBL" id="EDM03037.1"/>
    </source>
</evidence>
<evidence type="ECO:0000313" key="2">
    <source>
        <dbReference type="Proteomes" id="UP000234681"/>
    </source>
</evidence>
<dbReference type="EMBL" id="CH473947">
    <property type="protein sequence ID" value="EDM03037.1"/>
    <property type="molecule type" value="Genomic_DNA"/>
</dbReference>
<reference evidence="2" key="1">
    <citation type="submission" date="2005-09" db="EMBL/GenBank/DDBJ databases">
        <authorList>
            <person name="Mural R.J."/>
            <person name="Li P.W."/>
            <person name="Adams M.D."/>
            <person name="Amanatides P.G."/>
            <person name="Baden-Tillson H."/>
            <person name="Barnstead M."/>
            <person name="Chin S.H."/>
            <person name="Dew I."/>
            <person name="Evans C.A."/>
            <person name="Ferriera S."/>
            <person name="Flanigan M."/>
            <person name="Fosler C."/>
            <person name="Glodek A."/>
            <person name="Gu Z."/>
            <person name="Holt R.A."/>
            <person name="Jennings D."/>
            <person name="Kraft C.L."/>
            <person name="Lu F."/>
            <person name="Nguyen T."/>
            <person name="Nusskern D.R."/>
            <person name="Pfannkoch C.M."/>
            <person name="Sitter C."/>
            <person name="Sutton G.G."/>
            <person name="Venter J.C."/>
            <person name="Wang Z."/>
            <person name="Woodage T."/>
            <person name="Zheng X.H."/>
            <person name="Zhong F."/>
        </authorList>
    </citation>
    <scope>NUCLEOTIDE SEQUENCE [LARGE SCALE GENOMIC DNA]</scope>
    <source>
        <strain>BN</strain>
        <strain evidence="2">Sprague-Dawley</strain>
    </source>
</reference>
<proteinExistence type="predicted"/>
<dbReference type="Proteomes" id="UP000234681">
    <property type="component" value="Chromosome 6"/>
</dbReference>
<organism evidence="1 2">
    <name type="scientific">Rattus norvegicus</name>
    <name type="common">Rat</name>
    <dbReference type="NCBI Taxonomy" id="10116"/>
    <lineage>
        <taxon>Eukaryota</taxon>
        <taxon>Metazoa</taxon>
        <taxon>Chordata</taxon>
        <taxon>Craniata</taxon>
        <taxon>Vertebrata</taxon>
        <taxon>Euteleostomi</taxon>
        <taxon>Mammalia</taxon>
        <taxon>Eutheria</taxon>
        <taxon>Euarchontoglires</taxon>
        <taxon>Glires</taxon>
        <taxon>Rodentia</taxon>
        <taxon>Myomorpha</taxon>
        <taxon>Muroidea</taxon>
        <taxon>Muridae</taxon>
        <taxon>Murinae</taxon>
        <taxon>Rattus</taxon>
    </lineage>
</organism>
<gene>
    <name evidence="1" type="ORF">rCG_61318</name>
</gene>